<dbReference type="GO" id="GO:0005975">
    <property type="term" value="P:carbohydrate metabolic process"/>
    <property type="evidence" value="ECO:0007669"/>
    <property type="project" value="InterPro"/>
</dbReference>
<dbReference type="CDD" id="cd04604">
    <property type="entry name" value="CBS_pair_SIS_assoc"/>
    <property type="match status" value="1"/>
</dbReference>
<evidence type="ECO:0000256" key="6">
    <source>
        <dbReference type="PROSITE-ProRule" id="PRU00703"/>
    </source>
</evidence>
<dbReference type="InterPro" id="IPR004800">
    <property type="entry name" value="KdsD/KpsF-type"/>
</dbReference>
<sequence>MIQKLLDEERKQLEFFFRNLDIHSFEKLYHEIAACKGMVICTGVGKSGFIAKKIAATMISTNTRAFFLSPVDALHGDIGIAAQGDICLLFSKSGESEELLSLMPSLRNKGVKTIAIVSNPASRLAKAADAFMHLPLERELCPFDLAPTTSCLIQLIFGDVLAIALMNLKKFSIEDMAMNHPAGRIGKRTSFRVKDLMIKGDNLPVATQDKKIVDILVELSDKRCGCILVTSQQGKLLGIFTDGDLRRSLQKEGSKALENTLQNLMTRSPRKIGPNAMAVEAIKIMEGSGNNEVSVLPVLEEDGTLVGLIKLHDLIQTGI</sequence>
<keyword evidence="2" id="KW-0677">Repeat</keyword>
<feature type="domain" description="CBS" evidence="7">
    <location>
        <begin position="265"/>
        <end position="319"/>
    </location>
</feature>
<evidence type="ECO:0000256" key="3">
    <source>
        <dbReference type="ARBA" id="ARBA00023122"/>
    </source>
</evidence>
<organism evidence="9 10">
    <name type="scientific">Estrella lausannensis</name>
    <dbReference type="NCBI Taxonomy" id="483423"/>
    <lineage>
        <taxon>Bacteria</taxon>
        <taxon>Pseudomonadati</taxon>
        <taxon>Chlamydiota</taxon>
        <taxon>Chlamydiia</taxon>
        <taxon>Parachlamydiales</taxon>
        <taxon>Candidatus Criblamydiaceae</taxon>
        <taxon>Estrella</taxon>
    </lineage>
</organism>
<dbReference type="NCBIfam" id="TIGR00393">
    <property type="entry name" value="kpsF"/>
    <property type="match status" value="1"/>
</dbReference>
<keyword evidence="10" id="KW-1185">Reference proteome</keyword>
<dbReference type="PROSITE" id="PS51464">
    <property type="entry name" value="SIS"/>
    <property type="match status" value="1"/>
</dbReference>
<feature type="site" description="Catalytically relevant" evidence="5">
    <location>
        <position position="46"/>
    </location>
</feature>
<dbReference type="Gene3D" id="3.40.50.10490">
    <property type="entry name" value="Glucose-6-phosphate isomerase like protein, domain 1"/>
    <property type="match status" value="1"/>
</dbReference>
<feature type="domain" description="SIS" evidence="8">
    <location>
        <begin position="28"/>
        <end position="171"/>
    </location>
</feature>
<feature type="site" description="Catalytically relevant" evidence="5">
    <location>
        <position position="139"/>
    </location>
</feature>
<evidence type="ECO:0000256" key="4">
    <source>
        <dbReference type="PIRNR" id="PIRNR004692"/>
    </source>
</evidence>
<evidence type="ECO:0000259" key="8">
    <source>
        <dbReference type="PROSITE" id="PS51464"/>
    </source>
</evidence>
<name>A0A0H5DSH5_9BACT</name>
<dbReference type="CDD" id="cd05014">
    <property type="entry name" value="SIS_Kpsf"/>
    <property type="match status" value="1"/>
</dbReference>
<accession>A0A0H5DSH5</accession>
<dbReference type="PROSITE" id="PS51371">
    <property type="entry name" value="CBS"/>
    <property type="match status" value="2"/>
</dbReference>
<dbReference type="GO" id="GO:1901135">
    <property type="term" value="P:carbohydrate derivative metabolic process"/>
    <property type="evidence" value="ECO:0007669"/>
    <property type="project" value="InterPro"/>
</dbReference>
<evidence type="ECO:0000313" key="9">
    <source>
        <dbReference type="EMBL" id="CRX38729.1"/>
    </source>
</evidence>
<dbReference type="EMBL" id="CWGJ01000019">
    <property type="protein sequence ID" value="CRX38729.1"/>
    <property type="molecule type" value="Genomic_DNA"/>
</dbReference>
<reference evidence="10" key="1">
    <citation type="submission" date="2015-06" db="EMBL/GenBank/DDBJ databases">
        <authorList>
            <person name="Bertelli C."/>
        </authorList>
    </citation>
    <scope>NUCLEOTIDE SEQUENCE [LARGE SCALE GENOMIC DNA]</scope>
    <source>
        <strain evidence="10">CRIB-30</strain>
    </source>
</reference>
<feature type="site" description="Catalytically relevant" evidence="5">
    <location>
        <position position="98"/>
    </location>
</feature>
<proteinExistence type="inferred from homology"/>
<evidence type="ECO:0000256" key="2">
    <source>
        <dbReference type="ARBA" id="ARBA00022737"/>
    </source>
</evidence>
<dbReference type="RefSeq" id="WP_098038593.1">
    <property type="nucleotide sequence ID" value="NZ_CWGJ01000019.1"/>
</dbReference>
<protein>
    <submittedName>
        <fullName evidence="9">Phosphosugar isomerase</fullName>
    </submittedName>
</protein>
<dbReference type="SUPFAM" id="SSF53697">
    <property type="entry name" value="SIS domain"/>
    <property type="match status" value="1"/>
</dbReference>
<comment type="similarity">
    <text evidence="1 4">Belongs to the SIS family. GutQ/KpsF subfamily.</text>
</comment>
<evidence type="ECO:0000256" key="5">
    <source>
        <dbReference type="PIRSR" id="PIRSR004692-3"/>
    </source>
</evidence>
<dbReference type="AlphaFoldDB" id="A0A0H5DSH5"/>
<dbReference type="PANTHER" id="PTHR47476">
    <property type="match status" value="1"/>
</dbReference>
<dbReference type="InterPro" id="IPR001347">
    <property type="entry name" value="SIS_dom"/>
</dbReference>
<dbReference type="GO" id="GO:0016853">
    <property type="term" value="F:isomerase activity"/>
    <property type="evidence" value="ECO:0007669"/>
    <property type="project" value="UniProtKB-KW"/>
</dbReference>
<evidence type="ECO:0000313" key="10">
    <source>
        <dbReference type="Proteomes" id="UP000220251"/>
    </source>
</evidence>
<dbReference type="PANTHER" id="PTHR47476:SF2">
    <property type="entry name" value="ARABINOSE 5-PHOSPHATE ISOMERASE-RELATED"/>
    <property type="match status" value="1"/>
</dbReference>
<dbReference type="GO" id="GO:0097367">
    <property type="term" value="F:carbohydrate derivative binding"/>
    <property type="evidence" value="ECO:0007669"/>
    <property type="project" value="InterPro"/>
</dbReference>
<evidence type="ECO:0000256" key="1">
    <source>
        <dbReference type="ARBA" id="ARBA00008165"/>
    </source>
</evidence>
<dbReference type="Pfam" id="PF01380">
    <property type="entry name" value="SIS"/>
    <property type="match status" value="1"/>
</dbReference>
<gene>
    <name evidence="9" type="ORF">ELAC_1393</name>
</gene>
<dbReference type="PIRSF" id="PIRSF004692">
    <property type="entry name" value="KdsD_KpsF"/>
    <property type="match status" value="1"/>
</dbReference>
<dbReference type="InterPro" id="IPR035474">
    <property type="entry name" value="SIS_Kpsf"/>
</dbReference>
<dbReference type="Gene3D" id="3.10.580.10">
    <property type="entry name" value="CBS-domain"/>
    <property type="match status" value="1"/>
</dbReference>
<keyword evidence="9" id="KW-0413">Isomerase</keyword>
<dbReference type="OrthoDB" id="9762536at2"/>
<feature type="site" description="Catalytically relevant" evidence="5">
    <location>
        <position position="180"/>
    </location>
</feature>
<dbReference type="SMART" id="SM00116">
    <property type="entry name" value="CBS"/>
    <property type="match status" value="2"/>
</dbReference>
<dbReference type="InterPro" id="IPR046342">
    <property type="entry name" value="CBS_dom_sf"/>
</dbReference>
<dbReference type="Pfam" id="PF00571">
    <property type="entry name" value="CBS"/>
    <property type="match status" value="2"/>
</dbReference>
<dbReference type="Proteomes" id="UP000220251">
    <property type="component" value="Unassembled WGS sequence"/>
</dbReference>
<dbReference type="InterPro" id="IPR000644">
    <property type="entry name" value="CBS_dom"/>
</dbReference>
<keyword evidence="3 6" id="KW-0129">CBS domain</keyword>
<feature type="domain" description="CBS" evidence="7">
    <location>
        <begin position="197"/>
        <end position="257"/>
    </location>
</feature>
<evidence type="ECO:0000259" key="7">
    <source>
        <dbReference type="PROSITE" id="PS51371"/>
    </source>
</evidence>
<dbReference type="InterPro" id="IPR046348">
    <property type="entry name" value="SIS_dom_sf"/>
</dbReference>